<accession>A0A978V7X7</accession>
<dbReference type="InterPro" id="IPR006447">
    <property type="entry name" value="Myb_dom_plants"/>
</dbReference>
<name>A0A978V7X7_ZIZJJ</name>
<feature type="region of interest" description="Disordered" evidence="7">
    <location>
        <begin position="53"/>
        <end position="73"/>
    </location>
</feature>
<feature type="region of interest" description="Disordered" evidence="7">
    <location>
        <begin position="1"/>
        <end position="35"/>
    </location>
</feature>
<dbReference type="Pfam" id="PF00249">
    <property type="entry name" value="Myb_DNA-binding"/>
    <property type="match status" value="1"/>
</dbReference>
<comment type="caution">
    <text evidence="9">The sequence shown here is derived from an EMBL/GenBank/DDBJ whole genome shotgun (WGS) entry which is preliminary data.</text>
</comment>
<evidence type="ECO:0000259" key="8">
    <source>
        <dbReference type="Pfam" id="PF00249"/>
    </source>
</evidence>
<keyword evidence="3" id="KW-0221">Differentiation</keyword>
<evidence type="ECO:0000256" key="1">
    <source>
        <dbReference type="ARBA" id="ARBA00004123"/>
    </source>
</evidence>
<feature type="compositionally biased region" description="Low complexity" evidence="7">
    <location>
        <begin position="54"/>
        <end position="69"/>
    </location>
</feature>
<dbReference type="NCBIfam" id="TIGR01557">
    <property type="entry name" value="myb_SHAQKYF"/>
    <property type="match status" value="1"/>
</dbReference>
<keyword evidence="2" id="KW-0217">Developmental protein</keyword>
<dbReference type="PANTHER" id="PTHR31496:SF25">
    <property type="entry name" value="TRANSCRIPTION FACTOR KAN3-RELATED"/>
    <property type="match status" value="1"/>
</dbReference>
<dbReference type="EMBL" id="JAEACU010000006">
    <property type="protein sequence ID" value="KAH7524012.1"/>
    <property type="molecule type" value="Genomic_DNA"/>
</dbReference>
<dbReference type="PANTHER" id="PTHR31496">
    <property type="entry name" value="TRANSCRIPTION FACTOR KAN2-RELATED"/>
    <property type="match status" value="1"/>
</dbReference>
<dbReference type="GO" id="GO:0006355">
    <property type="term" value="P:regulation of DNA-templated transcription"/>
    <property type="evidence" value="ECO:0007669"/>
    <property type="project" value="InterPro"/>
</dbReference>
<evidence type="ECO:0000313" key="10">
    <source>
        <dbReference type="Proteomes" id="UP000813462"/>
    </source>
</evidence>
<feature type="compositionally biased region" description="Polar residues" evidence="7">
    <location>
        <begin position="7"/>
        <end position="26"/>
    </location>
</feature>
<gene>
    <name evidence="9" type="ORF">FEM48_Zijuj06G0073200</name>
</gene>
<feature type="region of interest" description="Disordered" evidence="7">
    <location>
        <begin position="235"/>
        <end position="275"/>
    </location>
</feature>
<evidence type="ECO:0000256" key="6">
    <source>
        <dbReference type="ARBA" id="ARBA00023242"/>
    </source>
</evidence>
<dbReference type="GO" id="GO:0010158">
    <property type="term" value="P:abaxial cell fate specification"/>
    <property type="evidence" value="ECO:0007669"/>
    <property type="project" value="InterPro"/>
</dbReference>
<dbReference type="InterPro" id="IPR001005">
    <property type="entry name" value="SANT/Myb"/>
</dbReference>
<organism evidence="9 10">
    <name type="scientific">Ziziphus jujuba var. spinosa</name>
    <dbReference type="NCBI Taxonomy" id="714518"/>
    <lineage>
        <taxon>Eukaryota</taxon>
        <taxon>Viridiplantae</taxon>
        <taxon>Streptophyta</taxon>
        <taxon>Embryophyta</taxon>
        <taxon>Tracheophyta</taxon>
        <taxon>Spermatophyta</taxon>
        <taxon>Magnoliopsida</taxon>
        <taxon>eudicotyledons</taxon>
        <taxon>Gunneridae</taxon>
        <taxon>Pentapetalae</taxon>
        <taxon>rosids</taxon>
        <taxon>fabids</taxon>
        <taxon>Rosales</taxon>
        <taxon>Rhamnaceae</taxon>
        <taxon>Paliureae</taxon>
        <taxon>Ziziphus</taxon>
    </lineage>
</organism>
<dbReference type="Proteomes" id="UP000813462">
    <property type="component" value="Unassembled WGS sequence"/>
</dbReference>
<dbReference type="GO" id="GO:0000976">
    <property type="term" value="F:transcription cis-regulatory region binding"/>
    <property type="evidence" value="ECO:0007669"/>
    <property type="project" value="InterPro"/>
</dbReference>
<dbReference type="InterPro" id="IPR044847">
    <property type="entry name" value="KAN_fam"/>
</dbReference>
<evidence type="ECO:0000256" key="4">
    <source>
        <dbReference type="ARBA" id="ARBA00023015"/>
    </source>
</evidence>
<evidence type="ECO:0000313" key="9">
    <source>
        <dbReference type="EMBL" id="KAH7524012.1"/>
    </source>
</evidence>
<evidence type="ECO:0000256" key="7">
    <source>
        <dbReference type="SAM" id="MobiDB-lite"/>
    </source>
</evidence>
<dbReference type="AlphaFoldDB" id="A0A978V7X7"/>
<evidence type="ECO:0000256" key="5">
    <source>
        <dbReference type="ARBA" id="ARBA00023163"/>
    </source>
</evidence>
<keyword evidence="4" id="KW-0805">Transcription regulation</keyword>
<keyword evidence="6" id="KW-0539">Nucleus</keyword>
<sequence>MLFSPDTIMTRTSSSHFPDLSLQISPPSVPDHSEANKEVAGYDGLLTRKPLFCSDRSSTTTDSGSSGSDLSHDNGFNQFDGAYNHLGSGEPTLSLGFDMKDLIPPVQLPRNLNNNHHHHHHHHHHHQLHQPQIYGRDFKRNGRAISSVKRSIRAPRMRWTTTLHAHFVHAVQLLGGHERATPKSVLELMNVKDLTLAHVKSHLQMYRTVKSTDKAATGQGQTDIGLNLRPGIADTDGVLSNSKKSNSQTTTILPKSQSRGSWSSSLETQERRKLSHENDLKYSALRENCTKVEKQNSDLQVADRLKERLDSSSLSSSNMYLNLEFTLGRPSWQMDHSHESSNESTLLKC</sequence>
<dbReference type="FunFam" id="1.10.10.60:FF:000002">
    <property type="entry name" value="Myb family transcription factor"/>
    <property type="match status" value="1"/>
</dbReference>
<keyword evidence="5" id="KW-0804">Transcription</keyword>
<dbReference type="GO" id="GO:0005634">
    <property type="term" value="C:nucleus"/>
    <property type="evidence" value="ECO:0007669"/>
    <property type="project" value="UniProtKB-SubCell"/>
</dbReference>
<reference evidence="9" key="1">
    <citation type="journal article" date="2021" name="Front. Plant Sci.">
        <title>Chromosome-Scale Genome Assembly for Chinese Sour Jujube and Insights Into Its Genome Evolution and Domestication Signature.</title>
        <authorList>
            <person name="Shen L.-Y."/>
            <person name="Luo H."/>
            <person name="Wang X.-L."/>
            <person name="Wang X.-M."/>
            <person name="Qiu X.-J."/>
            <person name="Liu H."/>
            <person name="Zhou S.-S."/>
            <person name="Jia K.-H."/>
            <person name="Nie S."/>
            <person name="Bao Y.-T."/>
            <person name="Zhang R.-G."/>
            <person name="Yun Q.-Z."/>
            <person name="Chai Y.-H."/>
            <person name="Lu J.-Y."/>
            <person name="Li Y."/>
            <person name="Zhao S.-W."/>
            <person name="Mao J.-F."/>
            <person name="Jia S.-G."/>
            <person name="Mao Y.-M."/>
        </authorList>
    </citation>
    <scope>NUCLEOTIDE SEQUENCE</scope>
    <source>
        <strain evidence="9">AT0</strain>
        <tissue evidence="9">Leaf</tissue>
    </source>
</reference>
<comment type="subcellular location">
    <subcellularLocation>
        <location evidence="1">Nucleus</location>
    </subcellularLocation>
</comment>
<evidence type="ECO:0000256" key="3">
    <source>
        <dbReference type="ARBA" id="ARBA00022782"/>
    </source>
</evidence>
<evidence type="ECO:0000256" key="2">
    <source>
        <dbReference type="ARBA" id="ARBA00022473"/>
    </source>
</evidence>
<feature type="domain" description="Myb-like" evidence="8">
    <location>
        <begin position="156"/>
        <end position="207"/>
    </location>
</feature>
<feature type="compositionally biased region" description="Polar residues" evidence="7">
    <location>
        <begin position="248"/>
        <end position="267"/>
    </location>
</feature>
<dbReference type="SUPFAM" id="SSF46689">
    <property type="entry name" value="Homeodomain-like"/>
    <property type="match status" value="1"/>
</dbReference>
<dbReference type="Gene3D" id="1.10.10.60">
    <property type="entry name" value="Homeodomain-like"/>
    <property type="match status" value="1"/>
</dbReference>
<protein>
    <recommendedName>
        <fullName evidence="8">Myb-like domain-containing protein</fullName>
    </recommendedName>
</protein>
<dbReference type="InterPro" id="IPR009057">
    <property type="entry name" value="Homeodomain-like_sf"/>
</dbReference>
<proteinExistence type="predicted"/>